<keyword evidence="1" id="KW-0812">Transmembrane</keyword>
<feature type="transmembrane region" description="Helical" evidence="1">
    <location>
        <begin position="271"/>
        <end position="297"/>
    </location>
</feature>
<reference evidence="2" key="1">
    <citation type="submission" date="2020-06" db="EMBL/GenBank/DDBJ databases">
        <title>WGS assembly of Ceratodon purpureus strain R40.</title>
        <authorList>
            <person name="Carey S.B."/>
            <person name="Jenkins J."/>
            <person name="Shu S."/>
            <person name="Lovell J.T."/>
            <person name="Sreedasyam A."/>
            <person name="Maumus F."/>
            <person name="Tiley G.P."/>
            <person name="Fernandez-Pozo N."/>
            <person name="Barry K."/>
            <person name="Chen C."/>
            <person name="Wang M."/>
            <person name="Lipzen A."/>
            <person name="Daum C."/>
            <person name="Saski C.A."/>
            <person name="Payton A.C."/>
            <person name="Mcbreen J.C."/>
            <person name="Conrad R.E."/>
            <person name="Kollar L.M."/>
            <person name="Olsson S."/>
            <person name="Huttunen S."/>
            <person name="Landis J.B."/>
            <person name="Wickett N.J."/>
            <person name="Johnson M.G."/>
            <person name="Rensing S.A."/>
            <person name="Grimwood J."/>
            <person name="Schmutz J."/>
            <person name="Mcdaniel S.F."/>
        </authorList>
    </citation>
    <scope>NUCLEOTIDE SEQUENCE</scope>
    <source>
        <strain evidence="2">R40</strain>
    </source>
</reference>
<sequence length="461" mass="49951">MRRLLRAYNNDSNACNMGGNLPSLDFAGFSALVGTNATKAGIPYTCLIRSEVPYLNAYVPVGTYGLAQAVLSCIDWRPARILIGAGEAGSMSELCGVKASGNAMYVGLQSATGKLPVRGVVGEAVVLELLRQARKEDLPLIGRDAERPTYVVWAKINQPDNVDGEVHVVGNEGALINYLATSVCVTALVLLAKCHEWFTFALIIIGMSLNATMAFLLRTQTFELPNANPPTGVPPGDSVIVLEDDPDVFCVLRGTEVAIQRLLQKEVTLNAGLLGPWPLFLVSVAFMIFSGVVVLGVPNMRASTQWIFLIVVCVGSLTDLLKGSWNGKRGIAKEAMKKYGIQTVGVKKFGNRTASIACIAACTRQLDTLKAASLCPTTGIVWENWWTALVEILGAGAIDEEEIEKKLDCLSATMPEESDRKLWKILQKDMFAGRRESLTCLMTSNMQHYSFNLVLKDADVD</sequence>
<name>A0A8T0IQ54_CERPU</name>
<keyword evidence="3" id="KW-1185">Reference proteome</keyword>
<keyword evidence="1" id="KW-0472">Membrane</keyword>
<organism evidence="2 3">
    <name type="scientific">Ceratodon purpureus</name>
    <name type="common">Fire moss</name>
    <name type="synonym">Dicranum purpureum</name>
    <dbReference type="NCBI Taxonomy" id="3225"/>
    <lineage>
        <taxon>Eukaryota</taxon>
        <taxon>Viridiplantae</taxon>
        <taxon>Streptophyta</taxon>
        <taxon>Embryophyta</taxon>
        <taxon>Bryophyta</taxon>
        <taxon>Bryophytina</taxon>
        <taxon>Bryopsida</taxon>
        <taxon>Dicranidae</taxon>
        <taxon>Pseudoditrichales</taxon>
        <taxon>Ditrichaceae</taxon>
        <taxon>Ceratodon</taxon>
    </lineage>
</organism>
<protein>
    <submittedName>
        <fullName evidence="2">Uncharacterized protein</fullName>
    </submittedName>
</protein>
<accession>A0A8T0IQ54</accession>
<evidence type="ECO:0000256" key="1">
    <source>
        <dbReference type="SAM" id="Phobius"/>
    </source>
</evidence>
<gene>
    <name evidence="2" type="ORF">KC19_3G247700</name>
</gene>
<proteinExistence type="predicted"/>
<evidence type="ECO:0000313" key="3">
    <source>
        <dbReference type="Proteomes" id="UP000822688"/>
    </source>
</evidence>
<evidence type="ECO:0000313" key="2">
    <source>
        <dbReference type="EMBL" id="KAG0584976.1"/>
    </source>
</evidence>
<dbReference type="Proteomes" id="UP000822688">
    <property type="component" value="Chromosome 3"/>
</dbReference>
<comment type="caution">
    <text evidence="2">The sequence shown here is derived from an EMBL/GenBank/DDBJ whole genome shotgun (WGS) entry which is preliminary data.</text>
</comment>
<feature type="transmembrane region" description="Helical" evidence="1">
    <location>
        <begin position="303"/>
        <end position="321"/>
    </location>
</feature>
<dbReference type="AlphaFoldDB" id="A0A8T0IQ54"/>
<keyword evidence="1" id="KW-1133">Transmembrane helix</keyword>
<dbReference type="EMBL" id="CM026423">
    <property type="protein sequence ID" value="KAG0584976.1"/>
    <property type="molecule type" value="Genomic_DNA"/>
</dbReference>
<feature type="transmembrane region" description="Helical" evidence="1">
    <location>
        <begin position="175"/>
        <end position="192"/>
    </location>
</feature>
<feature type="transmembrane region" description="Helical" evidence="1">
    <location>
        <begin position="198"/>
        <end position="217"/>
    </location>
</feature>